<name>A0AAD1EMI4_9MICO</name>
<organism evidence="1 2">
    <name type="scientific">Rathayibacter iranicus</name>
    <dbReference type="NCBI Taxonomy" id="59737"/>
    <lineage>
        <taxon>Bacteria</taxon>
        <taxon>Bacillati</taxon>
        <taxon>Actinomycetota</taxon>
        <taxon>Actinomycetes</taxon>
        <taxon>Micrococcales</taxon>
        <taxon>Microbacteriaceae</taxon>
        <taxon>Rathayibacter</taxon>
    </lineage>
</organism>
<protein>
    <submittedName>
        <fullName evidence="1">Uncharacterized protein</fullName>
    </submittedName>
</protein>
<gene>
    <name evidence="1" type="ORF">C7V51_06420</name>
</gene>
<evidence type="ECO:0000313" key="1">
    <source>
        <dbReference type="EMBL" id="AZZ55559.1"/>
    </source>
</evidence>
<proteinExistence type="predicted"/>
<sequence length="97" mass="11382">MTTEDFVQRMSFLGYSREAALDTVWIASNPRDLTGREFNIVPVDDDQYEILKPSDRAGYFPAMMDDGGDFKGTLDEAFEYILEVSKRRKLRWERSRF</sequence>
<dbReference type="Proteomes" id="UP000283946">
    <property type="component" value="Chromosome"/>
</dbReference>
<reference evidence="1 2" key="1">
    <citation type="submission" date="2018-03" db="EMBL/GenBank/DDBJ databases">
        <title>Bacteriophage NCPPB3778 and a type I-E CRISPR drive the evolution of the US Biological Select Agent, Rathayibacter toxicus.</title>
        <authorList>
            <person name="Davis E.W.II."/>
            <person name="Tabima J.F."/>
            <person name="Weisberg A.J."/>
            <person name="Dantas Lopes L."/>
            <person name="Wiseman M.S."/>
            <person name="Wiseman M.S."/>
            <person name="Pupko T."/>
            <person name="Belcher M.S."/>
            <person name="Sechler A.J."/>
            <person name="Tancos M.A."/>
            <person name="Schroeder B.K."/>
            <person name="Murray T.D."/>
            <person name="Luster D.G."/>
            <person name="Schneider W.L."/>
            <person name="Rogers E."/>
            <person name="Andreote F.D."/>
            <person name="Grunwald N.J."/>
            <person name="Putnam M.L."/>
            <person name="Chang J.H."/>
        </authorList>
    </citation>
    <scope>NUCLEOTIDE SEQUENCE [LARGE SCALE GENOMIC DNA]</scope>
    <source>
        <strain evidence="1 2">NCCPB 2253</strain>
    </source>
</reference>
<dbReference type="KEGG" id="ria:C7V51_06420"/>
<dbReference type="RefSeq" id="WP_104264443.1">
    <property type="nucleotide sequence ID" value="NZ_CP028130.1"/>
</dbReference>
<accession>A0AAD1EMI4</accession>
<dbReference type="EMBL" id="CP028130">
    <property type="protein sequence ID" value="AZZ55559.1"/>
    <property type="molecule type" value="Genomic_DNA"/>
</dbReference>
<evidence type="ECO:0000313" key="2">
    <source>
        <dbReference type="Proteomes" id="UP000283946"/>
    </source>
</evidence>
<dbReference type="AlphaFoldDB" id="A0AAD1EMI4"/>